<comment type="caution">
    <text evidence="13">The sequence shown here is derived from an EMBL/GenBank/DDBJ whole genome shotgun (WGS) entry which is preliminary data.</text>
</comment>
<reference evidence="13" key="1">
    <citation type="submission" date="2022-08" db="EMBL/GenBank/DDBJ databases">
        <title>A Global Phylogenomic Analysis of the Shiitake Genus Lentinula.</title>
        <authorList>
            <consortium name="DOE Joint Genome Institute"/>
            <person name="Sierra-Patev S."/>
            <person name="Min B."/>
            <person name="Naranjo-Ortiz M."/>
            <person name="Looney B."/>
            <person name="Konkel Z."/>
            <person name="Slot J.C."/>
            <person name="Sakamoto Y."/>
            <person name="Steenwyk J.L."/>
            <person name="Rokas A."/>
            <person name="Carro J."/>
            <person name="Camarero S."/>
            <person name="Ferreira P."/>
            <person name="Molpeceres G."/>
            <person name="Ruiz-Duenas F.J."/>
            <person name="Serrano A."/>
            <person name="Henrissat B."/>
            <person name="Drula E."/>
            <person name="Hughes K.W."/>
            <person name="Mata J.L."/>
            <person name="Ishikawa N.K."/>
            <person name="Vargas-Isla R."/>
            <person name="Ushijima S."/>
            <person name="Smith C.A."/>
            <person name="Ahrendt S."/>
            <person name="Andreopoulos W."/>
            <person name="He G."/>
            <person name="Labutti K."/>
            <person name="Lipzen A."/>
            <person name="Ng V."/>
            <person name="Riley R."/>
            <person name="Sandor L."/>
            <person name="Barry K."/>
            <person name="Martinez A.T."/>
            <person name="Xiao Y."/>
            <person name="Gibbons J.G."/>
            <person name="Terashima K."/>
            <person name="Grigoriev I.V."/>
            <person name="Hibbett D.S."/>
        </authorList>
    </citation>
    <scope>NUCLEOTIDE SEQUENCE</scope>
    <source>
        <strain evidence="13">RHP3577 ss4</strain>
    </source>
</reference>
<dbReference type="EMBL" id="JANVFT010000023">
    <property type="protein sequence ID" value="KAJ4497092.1"/>
    <property type="molecule type" value="Genomic_DNA"/>
</dbReference>
<dbReference type="InterPro" id="IPR001721">
    <property type="entry name" value="TD_ACT-like"/>
</dbReference>
<keyword evidence="9 11" id="KW-0456">Lyase</keyword>
<keyword evidence="7" id="KW-0677">Repeat</keyword>
<dbReference type="SUPFAM" id="SSF53686">
    <property type="entry name" value="Tryptophan synthase beta subunit-like PLP-dependent enzymes"/>
    <property type="match status" value="1"/>
</dbReference>
<protein>
    <recommendedName>
        <fullName evidence="11">Threonine dehydratase</fullName>
        <ecNumber evidence="11">4.3.1.19</ecNumber>
    </recommendedName>
    <alternativeName>
        <fullName evidence="11">Threonine deaminase</fullName>
    </alternativeName>
</protein>
<keyword evidence="6 11" id="KW-0412">Isoleucine biosynthesis</keyword>
<evidence type="ECO:0000256" key="11">
    <source>
        <dbReference type="RuleBase" id="RU362012"/>
    </source>
</evidence>
<dbReference type="PROSITE" id="PS51672">
    <property type="entry name" value="ACT_LIKE"/>
    <property type="match status" value="2"/>
</dbReference>
<name>A0ABQ8VL09_9AGAR</name>
<evidence type="ECO:0000256" key="1">
    <source>
        <dbReference type="ARBA" id="ARBA00001274"/>
    </source>
</evidence>
<dbReference type="InterPro" id="IPR036052">
    <property type="entry name" value="TrpB-like_PALP_sf"/>
</dbReference>
<dbReference type="EC" id="4.3.1.19" evidence="11"/>
<evidence type="ECO:0000256" key="3">
    <source>
        <dbReference type="ARBA" id="ARBA00004810"/>
    </source>
</evidence>
<feature type="domain" description="ACT-like" evidence="12">
    <location>
        <begin position="365"/>
        <end position="442"/>
    </location>
</feature>
<sequence>MPPTATTLEYASEAPKPLVYSRLAKHHLLDNQKPDYLRLILTAKVYEILKETPLVLATNLSAKLGNEIWLKREDLQEVFSFKIRGAYNFMASLNDEERWKGVITCSAGNHAQGVALSGSKLSIPCTIVMPRGTPSIKVRNVERLGAKVILHGIDFDEAKAECARLADVHGLVFVPPYDDPLVIAGQGTIGMEILKQLPDSDNLEGIFAAVGGGGLVAGISAYVKRIGNPRTKVFGVETVDGDAMDKSLAQGERITLPEVGPFSDGTAVRIVGSEGFRICKELLDGVVKTDNDAICAAIKDIFEETRSITEPAGALAVAGLKHYILKNNLIGAQKRFVAVISGANMNFDRLRFVAERAELGEGREALFSVDIPEKPGSFLSLHTVIHPRDVTEFVYRYNKSTAPDRAHVLVSFKVDAKKRAAEIKSLLNEFEAGGMKGYDISDNELAKSHGRYLIGGSQPVPNERIFRFEFPERPNALRNFLLGLRYDWNISLFHYRNHGADIGKVLAGIQVPPSENNEFDAFLKKLNYTYVEETENPVYKRFLHGDE</sequence>
<evidence type="ECO:0000256" key="2">
    <source>
        <dbReference type="ARBA" id="ARBA00001933"/>
    </source>
</evidence>
<comment type="cofactor">
    <cofactor evidence="2 11">
        <name>pyridoxal 5'-phosphate</name>
        <dbReference type="ChEBI" id="CHEBI:597326"/>
    </cofactor>
</comment>
<gene>
    <name evidence="13" type="ORF">C8R41DRAFT_792337</name>
</gene>
<dbReference type="NCBIfam" id="TIGR01124">
    <property type="entry name" value="ilvA_2Cterm"/>
    <property type="match status" value="1"/>
</dbReference>
<comment type="pathway">
    <text evidence="3 11">Amino-acid biosynthesis; L-isoleucine biosynthesis; 2-oxobutanoate from L-threonine: step 1/1.</text>
</comment>
<dbReference type="CDD" id="cd04906">
    <property type="entry name" value="ACT_ThrD-I_1"/>
    <property type="match status" value="1"/>
</dbReference>
<dbReference type="Gene3D" id="3.40.50.1100">
    <property type="match status" value="2"/>
</dbReference>
<dbReference type="InterPro" id="IPR045865">
    <property type="entry name" value="ACT-like_dom_sf"/>
</dbReference>
<accession>A0ABQ8VL09</accession>
<comment type="catalytic activity">
    <reaction evidence="1 11">
        <text>L-threonine = 2-oxobutanoate + NH4(+)</text>
        <dbReference type="Rhea" id="RHEA:22108"/>
        <dbReference type="ChEBI" id="CHEBI:16763"/>
        <dbReference type="ChEBI" id="CHEBI:28938"/>
        <dbReference type="ChEBI" id="CHEBI:57926"/>
        <dbReference type="EC" id="4.3.1.19"/>
    </reaction>
</comment>
<evidence type="ECO:0000256" key="6">
    <source>
        <dbReference type="ARBA" id="ARBA00022624"/>
    </source>
</evidence>
<evidence type="ECO:0000256" key="5">
    <source>
        <dbReference type="ARBA" id="ARBA00022605"/>
    </source>
</evidence>
<dbReference type="PANTHER" id="PTHR48078">
    <property type="entry name" value="THREONINE DEHYDRATASE, MITOCHONDRIAL-RELATED"/>
    <property type="match status" value="1"/>
</dbReference>
<comment type="similarity">
    <text evidence="4 11">Belongs to the serine/threonine dehydratase family.</text>
</comment>
<dbReference type="InterPro" id="IPR001926">
    <property type="entry name" value="TrpB-like_PALP"/>
</dbReference>
<keyword evidence="14" id="KW-1185">Reference proteome</keyword>
<dbReference type="InterPro" id="IPR038110">
    <property type="entry name" value="TD_ACT-like_sf"/>
</dbReference>
<dbReference type="PANTHER" id="PTHR48078:SF11">
    <property type="entry name" value="THREONINE DEHYDRATASE, MITOCHONDRIAL"/>
    <property type="match status" value="1"/>
</dbReference>
<evidence type="ECO:0000313" key="14">
    <source>
        <dbReference type="Proteomes" id="UP001150217"/>
    </source>
</evidence>
<evidence type="ECO:0000256" key="10">
    <source>
        <dbReference type="ARBA" id="ARBA00023304"/>
    </source>
</evidence>
<dbReference type="PROSITE" id="PS00165">
    <property type="entry name" value="DEHYDRATASE_SER_THR"/>
    <property type="match status" value="1"/>
</dbReference>
<dbReference type="NCBIfam" id="NF006674">
    <property type="entry name" value="PRK09224.1"/>
    <property type="match status" value="1"/>
</dbReference>
<dbReference type="SUPFAM" id="SSF55021">
    <property type="entry name" value="ACT-like"/>
    <property type="match status" value="1"/>
</dbReference>
<evidence type="ECO:0000313" key="13">
    <source>
        <dbReference type="EMBL" id="KAJ4497092.1"/>
    </source>
</evidence>
<dbReference type="CDD" id="cd04907">
    <property type="entry name" value="ACT_ThrD-I_2"/>
    <property type="match status" value="1"/>
</dbReference>
<dbReference type="CDD" id="cd01562">
    <property type="entry name" value="Thr-dehyd"/>
    <property type="match status" value="1"/>
</dbReference>
<feature type="domain" description="ACT-like" evidence="12">
    <location>
        <begin position="464"/>
        <end position="535"/>
    </location>
</feature>
<organism evidence="13 14">
    <name type="scientific">Lentinula lateritia</name>
    <dbReference type="NCBI Taxonomy" id="40482"/>
    <lineage>
        <taxon>Eukaryota</taxon>
        <taxon>Fungi</taxon>
        <taxon>Dikarya</taxon>
        <taxon>Basidiomycota</taxon>
        <taxon>Agaricomycotina</taxon>
        <taxon>Agaricomycetes</taxon>
        <taxon>Agaricomycetidae</taxon>
        <taxon>Agaricales</taxon>
        <taxon>Marasmiineae</taxon>
        <taxon>Omphalotaceae</taxon>
        <taxon>Lentinula</taxon>
    </lineage>
</organism>
<proteinExistence type="inferred from homology"/>
<keyword evidence="8 11" id="KW-0663">Pyridoxal phosphate</keyword>
<dbReference type="InterPro" id="IPR000634">
    <property type="entry name" value="Ser/Thr_deHydtase_PyrdxlP-BS"/>
</dbReference>
<dbReference type="InterPro" id="IPR050147">
    <property type="entry name" value="Ser/Thr_Dehydratase"/>
</dbReference>
<evidence type="ECO:0000256" key="9">
    <source>
        <dbReference type="ARBA" id="ARBA00023239"/>
    </source>
</evidence>
<dbReference type="Pfam" id="PF00291">
    <property type="entry name" value="PALP"/>
    <property type="match status" value="1"/>
</dbReference>
<dbReference type="Proteomes" id="UP001150217">
    <property type="component" value="Unassembled WGS sequence"/>
</dbReference>
<dbReference type="InterPro" id="IPR005787">
    <property type="entry name" value="Thr_deHydtase_biosynth"/>
</dbReference>
<evidence type="ECO:0000256" key="7">
    <source>
        <dbReference type="ARBA" id="ARBA00022737"/>
    </source>
</evidence>
<evidence type="ECO:0000256" key="4">
    <source>
        <dbReference type="ARBA" id="ARBA00010869"/>
    </source>
</evidence>
<dbReference type="Gene3D" id="3.40.1020.10">
    <property type="entry name" value="Biosynthetic Threonine Deaminase, Domain 3"/>
    <property type="match status" value="1"/>
</dbReference>
<evidence type="ECO:0000259" key="12">
    <source>
        <dbReference type="PROSITE" id="PS51672"/>
    </source>
</evidence>
<evidence type="ECO:0000256" key="8">
    <source>
        <dbReference type="ARBA" id="ARBA00022898"/>
    </source>
</evidence>
<dbReference type="Pfam" id="PF00585">
    <property type="entry name" value="Thr_dehydrat_C"/>
    <property type="match status" value="2"/>
</dbReference>
<keyword evidence="5 11" id="KW-0028">Amino-acid biosynthesis</keyword>
<keyword evidence="10 11" id="KW-0100">Branched-chain amino acid biosynthesis</keyword>